<comment type="caution">
    <text evidence="1">The sequence shown here is derived from an EMBL/GenBank/DDBJ whole genome shotgun (WGS) entry which is preliminary data.</text>
</comment>
<evidence type="ECO:0000313" key="2">
    <source>
        <dbReference type="Proteomes" id="UP001221757"/>
    </source>
</evidence>
<accession>A0AAD7GXB8</accession>
<organism evidence="1 2">
    <name type="scientific">Mycena rosella</name>
    <name type="common">Pink bonnet</name>
    <name type="synonym">Agaricus rosellus</name>
    <dbReference type="NCBI Taxonomy" id="1033263"/>
    <lineage>
        <taxon>Eukaryota</taxon>
        <taxon>Fungi</taxon>
        <taxon>Dikarya</taxon>
        <taxon>Basidiomycota</taxon>
        <taxon>Agaricomycotina</taxon>
        <taxon>Agaricomycetes</taxon>
        <taxon>Agaricomycetidae</taxon>
        <taxon>Agaricales</taxon>
        <taxon>Marasmiineae</taxon>
        <taxon>Mycenaceae</taxon>
        <taxon>Mycena</taxon>
    </lineage>
</organism>
<keyword evidence="2" id="KW-1185">Reference proteome</keyword>
<name>A0AAD7GXB8_MYCRO</name>
<protein>
    <submittedName>
        <fullName evidence="1">Uncharacterized protein</fullName>
    </submittedName>
</protein>
<proteinExistence type="predicted"/>
<feature type="non-terminal residue" evidence="1">
    <location>
        <position position="1"/>
    </location>
</feature>
<dbReference type="AlphaFoldDB" id="A0AAD7GXB8"/>
<gene>
    <name evidence="1" type="ORF">B0H17DRAFT_1000475</name>
</gene>
<evidence type="ECO:0000313" key="1">
    <source>
        <dbReference type="EMBL" id="KAJ7707393.1"/>
    </source>
</evidence>
<dbReference type="EMBL" id="JARKIE010000005">
    <property type="protein sequence ID" value="KAJ7707393.1"/>
    <property type="molecule type" value="Genomic_DNA"/>
</dbReference>
<sequence>MFNCEAPHGAVLVLPHGGHLEKLENLEHVRRYAAEHAESWYSYINGARGRGLPNGSLYLVTGCEKSQSWGMASFNNVREEFQLTYKPTPGTDSSPYNYHWRGIHARKNPTHHKTYDPQSGGRLNQTTFIHGLSISLATGIWGRLFGNVKICPIMESLGPGNNKGGVHGSPSQGSSIFSWSLSALGGPQAGSKHHASSSGGVELSDLSPVSKIFHPAELINNYLLHKTPQAKVVMSHDDDWCNILQDDGTVSVVQTPSELLQRIND</sequence>
<reference evidence="1" key="1">
    <citation type="submission" date="2023-03" db="EMBL/GenBank/DDBJ databases">
        <title>Massive genome expansion in bonnet fungi (Mycena s.s.) driven by repeated elements and novel gene families across ecological guilds.</title>
        <authorList>
            <consortium name="Lawrence Berkeley National Laboratory"/>
            <person name="Harder C.B."/>
            <person name="Miyauchi S."/>
            <person name="Viragh M."/>
            <person name="Kuo A."/>
            <person name="Thoen E."/>
            <person name="Andreopoulos B."/>
            <person name="Lu D."/>
            <person name="Skrede I."/>
            <person name="Drula E."/>
            <person name="Henrissat B."/>
            <person name="Morin E."/>
            <person name="Kohler A."/>
            <person name="Barry K."/>
            <person name="LaButti K."/>
            <person name="Morin E."/>
            <person name="Salamov A."/>
            <person name="Lipzen A."/>
            <person name="Mereny Z."/>
            <person name="Hegedus B."/>
            <person name="Baldrian P."/>
            <person name="Stursova M."/>
            <person name="Weitz H."/>
            <person name="Taylor A."/>
            <person name="Grigoriev I.V."/>
            <person name="Nagy L.G."/>
            <person name="Martin F."/>
            <person name="Kauserud H."/>
        </authorList>
    </citation>
    <scope>NUCLEOTIDE SEQUENCE</scope>
    <source>
        <strain evidence="1">CBHHK067</strain>
    </source>
</reference>
<dbReference type="Proteomes" id="UP001221757">
    <property type="component" value="Unassembled WGS sequence"/>
</dbReference>